<protein>
    <submittedName>
        <fullName evidence="2">Cral/trio domain-containing protein</fullName>
    </submittedName>
</protein>
<comment type="caution">
    <text evidence="2">The sequence shown here is derived from an EMBL/GenBank/DDBJ whole genome shotgun (WGS) entry which is preliminary data.</text>
</comment>
<gene>
    <name evidence="2" type="ORF">PoB_001701400</name>
</gene>
<reference evidence="2 3" key="1">
    <citation type="journal article" date="2021" name="Elife">
        <title>Chloroplast acquisition without the gene transfer in kleptoplastic sea slugs, Plakobranchus ocellatus.</title>
        <authorList>
            <person name="Maeda T."/>
            <person name="Takahashi S."/>
            <person name="Yoshida T."/>
            <person name="Shimamura S."/>
            <person name="Takaki Y."/>
            <person name="Nagai Y."/>
            <person name="Toyoda A."/>
            <person name="Suzuki Y."/>
            <person name="Arimoto A."/>
            <person name="Ishii H."/>
            <person name="Satoh N."/>
            <person name="Nishiyama T."/>
            <person name="Hasebe M."/>
            <person name="Maruyama T."/>
            <person name="Minagawa J."/>
            <person name="Obokata J."/>
            <person name="Shigenobu S."/>
        </authorList>
    </citation>
    <scope>NUCLEOTIDE SEQUENCE [LARGE SCALE GENOMIC DNA]</scope>
</reference>
<proteinExistence type="predicted"/>
<evidence type="ECO:0000313" key="3">
    <source>
        <dbReference type="Proteomes" id="UP000735302"/>
    </source>
</evidence>
<organism evidence="2 3">
    <name type="scientific">Plakobranchus ocellatus</name>
    <dbReference type="NCBI Taxonomy" id="259542"/>
    <lineage>
        <taxon>Eukaryota</taxon>
        <taxon>Metazoa</taxon>
        <taxon>Spiralia</taxon>
        <taxon>Lophotrochozoa</taxon>
        <taxon>Mollusca</taxon>
        <taxon>Gastropoda</taxon>
        <taxon>Heterobranchia</taxon>
        <taxon>Euthyneura</taxon>
        <taxon>Panpulmonata</taxon>
        <taxon>Sacoglossa</taxon>
        <taxon>Placobranchoidea</taxon>
        <taxon>Plakobranchidae</taxon>
        <taxon>Plakobranchus</taxon>
    </lineage>
</organism>
<dbReference type="InterPro" id="IPR051064">
    <property type="entry name" value="SEC14/CRAL-TRIO_domain"/>
</dbReference>
<dbReference type="Proteomes" id="UP000735302">
    <property type="component" value="Unassembled WGS sequence"/>
</dbReference>
<dbReference type="Gene3D" id="3.40.525.10">
    <property type="entry name" value="CRAL-TRIO lipid binding domain"/>
    <property type="match status" value="1"/>
</dbReference>
<feature type="region of interest" description="Disordered" evidence="1">
    <location>
        <begin position="176"/>
        <end position="240"/>
    </location>
</feature>
<feature type="region of interest" description="Disordered" evidence="1">
    <location>
        <begin position="1"/>
        <end position="27"/>
    </location>
</feature>
<dbReference type="GO" id="GO:0005737">
    <property type="term" value="C:cytoplasm"/>
    <property type="evidence" value="ECO:0007669"/>
    <property type="project" value="TreeGrafter"/>
</dbReference>
<sequence>MAEKVKSPAFKDDLEDKGEKEEKEEEQEKRLKRMHSMLSHLTRRPFYAGNLDLAPDNLARWLDACDNSVHLAAAWLRASTVERKELDIGAINDPTYTPPIALSKHFGGGICGVDRQGSPVYFVLFGLTDMQGIVQSCTTDQILAYWAFQFETMIKRLKVNQDHKKTPKNQKAVGLLAASSSRSNKQAASQQQASSNQAASSRSKQASRRSASRMKQQQQAASKQASSSRSNKQAEGAQAE</sequence>
<feature type="compositionally biased region" description="Low complexity" evidence="1">
    <location>
        <begin position="177"/>
        <end position="204"/>
    </location>
</feature>
<keyword evidence="3" id="KW-1185">Reference proteome</keyword>
<dbReference type="EMBL" id="BLXT01002055">
    <property type="protein sequence ID" value="GFN90508.1"/>
    <property type="molecule type" value="Genomic_DNA"/>
</dbReference>
<feature type="compositionally biased region" description="Low complexity" evidence="1">
    <location>
        <begin position="213"/>
        <end position="234"/>
    </location>
</feature>
<accession>A0AAV3Z5E4</accession>
<dbReference type="PANTHER" id="PTHR23324:SF83">
    <property type="entry name" value="SEC14-LIKE PROTEIN 2"/>
    <property type="match status" value="1"/>
</dbReference>
<dbReference type="InterPro" id="IPR036865">
    <property type="entry name" value="CRAL-TRIO_dom_sf"/>
</dbReference>
<dbReference type="PANTHER" id="PTHR23324">
    <property type="entry name" value="SEC14 RELATED PROTEIN"/>
    <property type="match status" value="1"/>
</dbReference>
<dbReference type="AlphaFoldDB" id="A0AAV3Z5E4"/>
<dbReference type="SUPFAM" id="SSF52087">
    <property type="entry name" value="CRAL/TRIO domain"/>
    <property type="match status" value="1"/>
</dbReference>
<name>A0AAV3Z5E4_9GAST</name>
<evidence type="ECO:0000313" key="2">
    <source>
        <dbReference type="EMBL" id="GFN90508.1"/>
    </source>
</evidence>
<evidence type="ECO:0000256" key="1">
    <source>
        <dbReference type="SAM" id="MobiDB-lite"/>
    </source>
</evidence>